<name>A0A3R9U1Q2_STROR</name>
<evidence type="ECO:0008006" key="3">
    <source>
        <dbReference type="Google" id="ProtNLM"/>
    </source>
</evidence>
<sequence length="127" mass="14710">MNKKQQFKQQLEQLAEKFGYEIQNVDFSHVTASDFVTEKEFDKVDIEMTTTDFSTEPIETTEHKEYVFDGMFQILVEETGGRLAELPLNNPYRIMSTMLLIAEKGGETDEAWQMFYVLLGHISGELK</sequence>
<comment type="caution">
    <text evidence="1">The sequence shown here is derived from an EMBL/GenBank/DDBJ whole genome shotgun (WGS) entry which is preliminary data.</text>
</comment>
<dbReference type="AlphaFoldDB" id="A0A3R9U1Q2"/>
<dbReference type="Proteomes" id="UP000269220">
    <property type="component" value="Unassembled WGS sequence"/>
</dbReference>
<dbReference type="EMBL" id="RMVN01000008">
    <property type="protein sequence ID" value="RSK21232.1"/>
    <property type="molecule type" value="Genomic_DNA"/>
</dbReference>
<evidence type="ECO:0000313" key="1">
    <source>
        <dbReference type="EMBL" id="RSK21232.1"/>
    </source>
</evidence>
<evidence type="ECO:0000313" key="2">
    <source>
        <dbReference type="Proteomes" id="UP000269220"/>
    </source>
</evidence>
<protein>
    <recommendedName>
        <fullName evidence="3">Phage protein</fullName>
    </recommendedName>
</protein>
<proteinExistence type="predicted"/>
<reference evidence="1 2" key="1">
    <citation type="submission" date="2018-11" db="EMBL/GenBank/DDBJ databases">
        <title>Species Designations Belie Phenotypic and Genotypic Heterogeneity in Oral Streptococci.</title>
        <authorList>
            <person name="Velsko I."/>
        </authorList>
    </citation>
    <scope>NUCLEOTIDE SEQUENCE [LARGE SCALE GENOMIC DNA]</scope>
    <source>
        <strain evidence="1 2">BCC05</strain>
    </source>
</reference>
<organism evidence="1 2">
    <name type="scientific">Streptococcus oralis</name>
    <dbReference type="NCBI Taxonomy" id="1303"/>
    <lineage>
        <taxon>Bacteria</taxon>
        <taxon>Bacillati</taxon>
        <taxon>Bacillota</taxon>
        <taxon>Bacilli</taxon>
        <taxon>Lactobacillales</taxon>
        <taxon>Streptococcaceae</taxon>
        <taxon>Streptococcus</taxon>
    </lineage>
</organism>
<gene>
    <name evidence="1" type="ORF">D8800_06825</name>
</gene>
<dbReference type="RefSeq" id="WP_125458415.1">
    <property type="nucleotide sequence ID" value="NZ_RMVN01000008.1"/>
</dbReference>
<accession>A0A3R9U1Q2</accession>